<protein>
    <submittedName>
        <fullName evidence="1">Uncharacterized protein</fullName>
    </submittedName>
</protein>
<reference evidence="1" key="1">
    <citation type="submission" date="2020-03" db="EMBL/GenBank/DDBJ databases">
        <title>The deep terrestrial virosphere.</title>
        <authorList>
            <person name="Holmfeldt K."/>
            <person name="Nilsson E."/>
            <person name="Simone D."/>
            <person name="Lopez-Fernandez M."/>
            <person name="Wu X."/>
            <person name="de Brujin I."/>
            <person name="Lundin D."/>
            <person name="Andersson A."/>
            <person name="Bertilsson S."/>
            <person name="Dopson M."/>
        </authorList>
    </citation>
    <scope>NUCLEOTIDE SEQUENCE</scope>
    <source>
        <strain evidence="1">MM415B02643</strain>
    </source>
</reference>
<accession>A0A6M3L6R1</accession>
<sequence>MATIDEAVALFPETTAEDWRVCDSAVAHRDAVLRGAVLLGGVFRRGMYLGGVFHGGVYHDGVFRGGAFHGGVFRGGEYHGGVFRRGEYHDGVFHGGMYHGGVFHGGEFYDSPLFIQGSRYSICCSGGGMITSGCITKPLAWWIENVERCAEDHGYTPEQQTEYRRHVEYIAEWMRVYAASFGDVEHSGDK</sequence>
<organism evidence="1">
    <name type="scientific">viral metagenome</name>
    <dbReference type="NCBI Taxonomy" id="1070528"/>
    <lineage>
        <taxon>unclassified sequences</taxon>
        <taxon>metagenomes</taxon>
        <taxon>organismal metagenomes</taxon>
    </lineage>
</organism>
<name>A0A6M3L6R1_9ZZZZ</name>
<dbReference type="AlphaFoldDB" id="A0A6M3L6R1"/>
<proteinExistence type="predicted"/>
<evidence type="ECO:0000313" key="1">
    <source>
        <dbReference type="EMBL" id="QJA88935.1"/>
    </source>
</evidence>
<dbReference type="EMBL" id="MT142813">
    <property type="protein sequence ID" value="QJA88935.1"/>
    <property type="molecule type" value="Genomic_DNA"/>
</dbReference>
<gene>
    <name evidence="1" type="ORF">MM415B02643_0002</name>
</gene>